<feature type="transmembrane region" description="Helical" evidence="1">
    <location>
        <begin position="129"/>
        <end position="149"/>
    </location>
</feature>
<keyword evidence="1" id="KW-0812">Transmembrane</keyword>
<feature type="transmembrane region" description="Helical" evidence="1">
    <location>
        <begin position="105"/>
        <end position="123"/>
    </location>
</feature>
<name>A0A4R8A3H2_9ACTN</name>
<organism evidence="2 3">
    <name type="scientific">Kribbella kalugense</name>
    <dbReference type="NCBI Taxonomy" id="2512221"/>
    <lineage>
        <taxon>Bacteria</taxon>
        <taxon>Bacillati</taxon>
        <taxon>Actinomycetota</taxon>
        <taxon>Actinomycetes</taxon>
        <taxon>Propionibacteriales</taxon>
        <taxon>Kribbellaceae</taxon>
        <taxon>Kribbella</taxon>
    </lineage>
</organism>
<dbReference type="AlphaFoldDB" id="A0A4R8A3H2"/>
<dbReference type="OrthoDB" id="3824965at2"/>
<evidence type="ECO:0000313" key="2">
    <source>
        <dbReference type="EMBL" id="TDW23978.1"/>
    </source>
</evidence>
<gene>
    <name evidence="2" type="ORF">EV650_2839</name>
</gene>
<feature type="transmembrane region" description="Helical" evidence="1">
    <location>
        <begin position="75"/>
        <end position="93"/>
    </location>
</feature>
<accession>A0A4R8A3H2</accession>
<dbReference type="Proteomes" id="UP000295447">
    <property type="component" value="Unassembled WGS sequence"/>
</dbReference>
<keyword evidence="3" id="KW-1185">Reference proteome</keyword>
<reference evidence="2 3" key="1">
    <citation type="submission" date="2019-03" db="EMBL/GenBank/DDBJ databases">
        <title>Genomic Encyclopedia of Type Strains, Phase III (KMG-III): the genomes of soil and plant-associated and newly described type strains.</title>
        <authorList>
            <person name="Whitman W."/>
        </authorList>
    </citation>
    <scope>NUCLEOTIDE SEQUENCE [LARGE SCALE GENOMIC DNA]</scope>
    <source>
        <strain evidence="2 3">VKM Ac-2570</strain>
    </source>
</reference>
<evidence type="ECO:0000313" key="3">
    <source>
        <dbReference type="Proteomes" id="UP000295447"/>
    </source>
</evidence>
<feature type="transmembrane region" description="Helical" evidence="1">
    <location>
        <begin position="20"/>
        <end position="41"/>
    </location>
</feature>
<dbReference type="SUPFAM" id="SSF81321">
    <property type="entry name" value="Family A G protein-coupled receptor-like"/>
    <property type="match status" value="1"/>
</dbReference>
<proteinExistence type="predicted"/>
<dbReference type="RefSeq" id="WP_134119060.1">
    <property type="nucleotide sequence ID" value="NZ_SODF01000001.1"/>
</dbReference>
<keyword evidence="1" id="KW-0472">Membrane</keyword>
<keyword evidence="1" id="KW-1133">Transmembrane helix</keyword>
<dbReference type="EMBL" id="SODF01000001">
    <property type="protein sequence ID" value="TDW23978.1"/>
    <property type="molecule type" value="Genomic_DNA"/>
</dbReference>
<comment type="caution">
    <text evidence="2">The sequence shown here is derived from an EMBL/GenBank/DDBJ whole genome shotgun (WGS) entry which is preliminary data.</text>
</comment>
<protein>
    <submittedName>
        <fullName evidence="2">Uncharacterized protein</fullName>
    </submittedName>
</protein>
<sequence length="164" mass="18390">MTNPNDGTVAVERERVMRPVIRLVAIYLGLSILIAVLVAVFHHSVLNYQFAHAPNHDSADPAVRDQVRTSLSWSLWSRPLTALIILFVYLRIIKGLRHGKRSSYRRIRIVAIVVTVLNVYYIASGQNPVWMSIGQGLQIVVLIATFVLANRPDVKAHFKPAQGD</sequence>
<evidence type="ECO:0000256" key="1">
    <source>
        <dbReference type="SAM" id="Phobius"/>
    </source>
</evidence>